<gene>
    <name evidence="1" type="ORF">AB4Y30_11455</name>
</gene>
<dbReference type="Pfam" id="PF11367">
    <property type="entry name" value="Tail_completion_gp17"/>
    <property type="match status" value="1"/>
</dbReference>
<reference evidence="1" key="1">
    <citation type="submission" date="2024-07" db="EMBL/GenBank/DDBJ databases">
        <title>Halotolerant mesophilic bacterium Ornithinibacillus sp. 4-3, sp. nov., isolated from soil.</title>
        <authorList>
            <person name="Sidarenka A.V."/>
            <person name="Guliayeva D.E."/>
            <person name="Leanovich S.I."/>
            <person name="Hileuskaya K.S."/>
            <person name="Akhremchuk A.E."/>
            <person name="Sikolenko M.A."/>
            <person name="Valentovich L.N."/>
        </authorList>
    </citation>
    <scope>NUCLEOTIDE SEQUENCE</scope>
    <source>
        <strain evidence="1">4-3</strain>
    </source>
</reference>
<dbReference type="InterPro" id="IPR053745">
    <property type="entry name" value="Viral_Tail_Comp_sf"/>
</dbReference>
<dbReference type="EMBL" id="CP162599">
    <property type="protein sequence ID" value="XDK31642.1"/>
    <property type="molecule type" value="Genomic_DNA"/>
</dbReference>
<dbReference type="Gene3D" id="3.30.2000.30">
    <property type="match status" value="1"/>
</dbReference>
<dbReference type="RefSeq" id="WP_368652368.1">
    <property type="nucleotide sequence ID" value="NZ_CP162599.1"/>
</dbReference>
<dbReference type="InterPro" id="IPR021508">
    <property type="entry name" value="Gp17-like"/>
</dbReference>
<proteinExistence type="predicted"/>
<accession>A0AB39HLW0</accession>
<evidence type="ECO:0000313" key="1">
    <source>
        <dbReference type="EMBL" id="XDK31642.1"/>
    </source>
</evidence>
<name>A0AB39HLW0_9BACI</name>
<protein>
    <submittedName>
        <fullName evidence="1">DUF3168 domain-containing protein</fullName>
    </submittedName>
</protein>
<organism evidence="1">
    <name type="scientific">Ornithinibacillus sp. 4-3</name>
    <dbReference type="NCBI Taxonomy" id="3231488"/>
    <lineage>
        <taxon>Bacteria</taxon>
        <taxon>Bacillati</taxon>
        <taxon>Bacillota</taxon>
        <taxon>Bacilli</taxon>
        <taxon>Bacillales</taxon>
        <taxon>Bacillaceae</taxon>
        <taxon>Ornithinibacillus</taxon>
    </lineage>
</organism>
<sequence length="130" mass="14744">MSDLGNYDAQAELLQALKNDSELATLSKGGFHNRVANKDAPFPRVVYTQLNNVPSGYADNEETEATVNFQVSIFTDLETVIHETRMVKAVDRIMKTLEYGKYDQQGLYETDTKLNHVALRYEKNFYGGNE</sequence>
<dbReference type="AlphaFoldDB" id="A0AB39HLW0"/>